<dbReference type="PANTHER" id="PTHR34580:SF3">
    <property type="entry name" value="PROTEIN PAFB"/>
    <property type="match status" value="1"/>
</dbReference>
<dbReference type="InterPro" id="IPR036390">
    <property type="entry name" value="WH_DNA-bd_sf"/>
</dbReference>
<evidence type="ECO:0000313" key="3">
    <source>
        <dbReference type="EMBL" id="MBO7747781.1"/>
    </source>
</evidence>
<evidence type="ECO:0000259" key="1">
    <source>
        <dbReference type="Pfam" id="PF08279"/>
    </source>
</evidence>
<dbReference type="InterPro" id="IPR013196">
    <property type="entry name" value="HTH_11"/>
</dbReference>
<dbReference type="PANTHER" id="PTHR34580">
    <property type="match status" value="1"/>
</dbReference>
<protein>
    <submittedName>
        <fullName evidence="3">YafY family transcriptional regulator</fullName>
    </submittedName>
</protein>
<dbReference type="Pfam" id="PF08279">
    <property type="entry name" value="HTH_11"/>
    <property type="match status" value="1"/>
</dbReference>
<dbReference type="PROSITE" id="PS52050">
    <property type="entry name" value="WYL"/>
    <property type="match status" value="1"/>
</dbReference>
<evidence type="ECO:0000259" key="2">
    <source>
        <dbReference type="Pfam" id="PF13280"/>
    </source>
</evidence>
<dbReference type="InterPro" id="IPR036388">
    <property type="entry name" value="WH-like_DNA-bd_sf"/>
</dbReference>
<dbReference type="InterPro" id="IPR051534">
    <property type="entry name" value="CBASS_pafABC_assoc_protein"/>
</dbReference>
<sequence>MSKADNMLAILWLLKANKRMTAKQLADALEMHIRTVYRYIDALCASGVPIVADSGHNGGYSLLPQFKESPLFFDLEEQKALLQAAVFAQEAGYPYGDVLRQALTKLKRYTNEEQRTAIDRHLVGFDVISSGPDEGMAPLLRQLEAAVAGNGTMLIEHHKGVGLEPQGRRIDPYGLVHWKGKWYVVAHCHLREEIRSFRVDRIVSAEPTDATFERPADFSARGYLLQFLKPWISADGEKLIAVGVEGKPETLNALCETGPFGDSLVERAKDRAQFMFEENAMLTYVPYYLLGYGAKLTVLGPPELKARMASLALELHEHYNSAL</sequence>
<dbReference type="EMBL" id="JAGGDJ010000039">
    <property type="protein sequence ID" value="MBO7747781.1"/>
    <property type="molecule type" value="Genomic_DNA"/>
</dbReference>
<proteinExistence type="predicted"/>
<dbReference type="SUPFAM" id="SSF46785">
    <property type="entry name" value="Winged helix' DNA-binding domain"/>
    <property type="match status" value="1"/>
</dbReference>
<feature type="domain" description="WYL" evidence="2">
    <location>
        <begin position="139"/>
        <end position="206"/>
    </location>
</feature>
<dbReference type="RefSeq" id="WP_208850408.1">
    <property type="nucleotide sequence ID" value="NZ_JAGGDJ010000039.1"/>
</dbReference>
<organism evidence="3 4">
    <name type="scientific">Paenibacillus artemisiicola</name>
    <dbReference type="NCBI Taxonomy" id="1172618"/>
    <lineage>
        <taxon>Bacteria</taxon>
        <taxon>Bacillati</taxon>
        <taxon>Bacillota</taxon>
        <taxon>Bacilli</taxon>
        <taxon>Bacillales</taxon>
        <taxon>Paenibacillaceae</taxon>
        <taxon>Paenibacillus</taxon>
    </lineage>
</organism>
<gene>
    <name evidence="3" type="ORF">I8J29_26680</name>
</gene>
<reference evidence="3 4" key="1">
    <citation type="submission" date="2021-03" db="EMBL/GenBank/DDBJ databases">
        <title>Paenibacillus artemisicola MWE-103 whole genome sequence.</title>
        <authorList>
            <person name="Ham Y.J."/>
        </authorList>
    </citation>
    <scope>NUCLEOTIDE SEQUENCE [LARGE SCALE GENOMIC DNA]</scope>
    <source>
        <strain evidence="3 4">MWE-103</strain>
    </source>
</reference>
<dbReference type="Pfam" id="PF13280">
    <property type="entry name" value="WYL"/>
    <property type="match status" value="1"/>
</dbReference>
<dbReference type="Gene3D" id="1.10.10.10">
    <property type="entry name" value="Winged helix-like DNA-binding domain superfamily/Winged helix DNA-binding domain"/>
    <property type="match status" value="1"/>
</dbReference>
<keyword evidence="4" id="KW-1185">Reference proteome</keyword>
<feature type="domain" description="Helix-turn-helix type 11" evidence="1">
    <location>
        <begin position="8"/>
        <end position="60"/>
    </location>
</feature>
<dbReference type="InterPro" id="IPR026881">
    <property type="entry name" value="WYL_dom"/>
</dbReference>
<dbReference type="Proteomes" id="UP000670947">
    <property type="component" value="Unassembled WGS sequence"/>
</dbReference>
<name>A0ABS3WHH1_9BACL</name>
<accession>A0ABS3WHH1</accession>
<comment type="caution">
    <text evidence="3">The sequence shown here is derived from an EMBL/GenBank/DDBJ whole genome shotgun (WGS) entry which is preliminary data.</text>
</comment>
<evidence type="ECO:0000313" key="4">
    <source>
        <dbReference type="Proteomes" id="UP000670947"/>
    </source>
</evidence>